<dbReference type="Pfam" id="PF00854">
    <property type="entry name" value="PTR2"/>
    <property type="match status" value="1"/>
</dbReference>
<dbReference type="EMBL" id="UGJB01000004">
    <property type="protein sequence ID" value="STQ12338.1"/>
    <property type="molecule type" value="Genomic_DNA"/>
</dbReference>
<evidence type="ECO:0000256" key="1">
    <source>
        <dbReference type="ARBA" id="ARBA00004141"/>
    </source>
</evidence>
<accession>A0A377M2D1</accession>
<evidence type="ECO:0000256" key="4">
    <source>
        <dbReference type="ARBA" id="ARBA00023136"/>
    </source>
</evidence>
<dbReference type="AlphaFoldDB" id="A0A377M2D1"/>
<dbReference type="GO" id="GO:0022857">
    <property type="term" value="F:transmembrane transporter activity"/>
    <property type="evidence" value="ECO:0007669"/>
    <property type="project" value="InterPro"/>
</dbReference>
<keyword evidence="2 5" id="KW-0812">Transmembrane</keyword>
<evidence type="ECO:0000313" key="6">
    <source>
        <dbReference type="EMBL" id="STQ12338.1"/>
    </source>
</evidence>
<reference evidence="6 7" key="1">
    <citation type="submission" date="2018-06" db="EMBL/GenBank/DDBJ databases">
        <authorList>
            <consortium name="Pathogen Informatics"/>
            <person name="Doyle S."/>
        </authorList>
    </citation>
    <scope>NUCLEOTIDE SEQUENCE [LARGE SCALE GENOMIC DNA]</scope>
    <source>
        <strain evidence="6 7">NCTC10005</strain>
    </source>
</reference>
<keyword evidence="3 5" id="KW-1133">Transmembrane helix</keyword>
<evidence type="ECO:0000313" key="7">
    <source>
        <dbReference type="Proteomes" id="UP000255106"/>
    </source>
</evidence>
<organism evidence="6 7">
    <name type="scientific">Enterobacter cloacae</name>
    <dbReference type="NCBI Taxonomy" id="550"/>
    <lineage>
        <taxon>Bacteria</taxon>
        <taxon>Pseudomonadati</taxon>
        <taxon>Pseudomonadota</taxon>
        <taxon>Gammaproteobacteria</taxon>
        <taxon>Enterobacterales</taxon>
        <taxon>Enterobacteriaceae</taxon>
        <taxon>Enterobacter</taxon>
        <taxon>Enterobacter cloacae complex</taxon>
    </lineage>
</organism>
<evidence type="ECO:0000256" key="2">
    <source>
        <dbReference type="ARBA" id="ARBA00022692"/>
    </source>
</evidence>
<dbReference type="InterPro" id="IPR000109">
    <property type="entry name" value="POT_fam"/>
</dbReference>
<comment type="subcellular location">
    <subcellularLocation>
        <location evidence="1">Membrane</location>
        <topology evidence="1">Multi-pass membrane protein</topology>
    </subcellularLocation>
</comment>
<feature type="transmembrane region" description="Helical" evidence="5">
    <location>
        <begin position="88"/>
        <end position="109"/>
    </location>
</feature>
<sequence length="183" mass="19990">MLGAIVLAIGYGLVAWSGHDAAVVYMGMATIAVGNGLFKANPSSLLSTCYSKDDPRLDGAFTHVLHVINIGSFFSMLATPWLAAKFGWSVAFALSFVGMLITVVNFLFCRSWVKDYGSKPDFEPVHMGKLLATIVGVVISRPSPPGCCITRVLHVPFWAWWHWVSSSSSRKKPSRCKVRPVAR</sequence>
<keyword evidence="4 5" id="KW-0472">Membrane</keyword>
<dbReference type="SUPFAM" id="SSF103473">
    <property type="entry name" value="MFS general substrate transporter"/>
    <property type="match status" value="1"/>
</dbReference>
<name>A0A377M2D1_ENTCL</name>
<evidence type="ECO:0000256" key="5">
    <source>
        <dbReference type="SAM" id="Phobius"/>
    </source>
</evidence>
<dbReference type="InterPro" id="IPR036259">
    <property type="entry name" value="MFS_trans_sf"/>
</dbReference>
<dbReference type="Proteomes" id="UP000255106">
    <property type="component" value="Unassembled WGS sequence"/>
</dbReference>
<proteinExistence type="predicted"/>
<dbReference type="Gene3D" id="1.20.1250.20">
    <property type="entry name" value="MFS general substrate transporter like domains"/>
    <property type="match status" value="1"/>
</dbReference>
<dbReference type="GO" id="GO:0016020">
    <property type="term" value="C:membrane"/>
    <property type="evidence" value="ECO:0007669"/>
    <property type="project" value="UniProtKB-SubCell"/>
</dbReference>
<protein>
    <submittedName>
        <fullName evidence="6">Tripeptide transporter permease</fullName>
    </submittedName>
</protein>
<evidence type="ECO:0000256" key="3">
    <source>
        <dbReference type="ARBA" id="ARBA00022989"/>
    </source>
</evidence>
<gene>
    <name evidence="6" type="primary">tppB_1</name>
    <name evidence="6" type="ORF">NCTC10005_05124</name>
</gene>